<evidence type="ECO:0000256" key="11">
    <source>
        <dbReference type="ARBA" id="ARBA00023136"/>
    </source>
</evidence>
<dbReference type="InterPro" id="IPR003660">
    <property type="entry name" value="HAMP_dom"/>
</dbReference>
<dbReference type="PRINTS" id="PR00344">
    <property type="entry name" value="BCTRLSENSOR"/>
</dbReference>
<dbReference type="PANTHER" id="PTHR45528:SF11">
    <property type="entry name" value="HISTIDINE KINASE"/>
    <property type="match status" value="1"/>
</dbReference>
<dbReference type="InterPro" id="IPR005467">
    <property type="entry name" value="His_kinase_dom"/>
</dbReference>
<dbReference type="GO" id="GO:0000155">
    <property type="term" value="F:phosphorelay sensor kinase activity"/>
    <property type="evidence" value="ECO:0007669"/>
    <property type="project" value="InterPro"/>
</dbReference>
<dbReference type="Gene3D" id="3.30.565.10">
    <property type="entry name" value="Histidine kinase-like ATPase, C-terminal domain"/>
    <property type="match status" value="1"/>
</dbReference>
<dbReference type="Pfam" id="PF02518">
    <property type="entry name" value="HATPase_c"/>
    <property type="match status" value="1"/>
</dbReference>
<dbReference type="Proteomes" id="UP000595897">
    <property type="component" value="Chromosome"/>
</dbReference>
<organism evidence="17 18">
    <name type="scientific">Anaeromicropila herbilytica</name>
    <dbReference type="NCBI Taxonomy" id="2785025"/>
    <lineage>
        <taxon>Bacteria</taxon>
        <taxon>Bacillati</taxon>
        <taxon>Bacillota</taxon>
        <taxon>Clostridia</taxon>
        <taxon>Lachnospirales</taxon>
        <taxon>Lachnospiraceae</taxon>
        <taxon>Anaeromicropila</taxon>
    </lineage>
</organism>
<evidence type="ECO:0000256" key="8">
    <source>
        <dbReference type="ARBA" id="ARBA00022989"/>
    </source>
</evidence>
<keyword evidence="18" id="KW-1185">Reference proteome</keyword>
<dbReference type="InterPro" id="IPR036097">
    <property type="entry name" value="HisK_dim/P_sf"/>
</dbReference>
<keyword evidence="5" id="KW-0808">Transferase</keyword>
<evidence type="ECO:0000256" key="2">
    <source>
        <dbReference type="ARBA" id="ARBA00004141"/>
    </source>
</evidence>
<keyword evidence="9" id="KW-0902">Two-component regulatory system</keyword>
<proteinExistence type="predicted"/>
<dbReference type="PANTHER" id="PTHR45528">
    <property type="entry name" value="SENSOR HISTIDINE KINASE CPXA"/>
    <property type="match status" value="1"/>
</dbReference>
<evidence type="ECO:0000256" key="5">
    <source>
        <dbReference type="ARBA" id="ARBA00022679"/>
    </source>
</evidence>
<sequence>MKKKAPIKMVVLFAFVVFMIVTLSMLVVTTVAWILSHFLVANKPHPVLAIYIICITSIAISTVFARIGGKQILSSISMLNDATKEVAKGNFHVKISEDIRAVEIKEMTHNFNIMVEELSNTETFRADFISNVSHEFKTPIAAIEGYATLLQNKSISEEERDEYIKKILFNTKRVSKLTGNILQLSHLENQEILPIKKNYCLDEQLRNVILLYETQWSDKNINLDIDLDQVIYYGNEEFLAQVFSNIFGNAVKFTPANGDISVTLSQEESMVTIKISDSGIGMNDEVQKRVFEKFYQGDKSHSSEGNGLGLALAKRIVDLFQGTIELSSNEGNGTTFTIKLPK</sequence>
<evidence type="ECO:0000313" key="18">
    <source>
        <dbReference type="Proteomes" id="UP000595897"/>
    </source>
</evidence>
<evidence type="ECO:0000256" key="6">
    <source>
        <dbReference type="ARBA" id="ARBA00022692"/>
    </source>
</evidence>
<comment type="catalytic activity">
    <reaction evidence="1">
        <text>ATP + protein L-histidine = ADP + protein N-phospho-L-histidine.</text>
        <dbReference type="EC" id="2.7.13.3"/>
    </reaction>
</comment>
<evidence type="ECO:0000256" key="3">
    <source>
        <dbReference type="ARBA" id="ARBA00012438"/>
    </source>
</evidence>
<evidence type="ECO:0000256" key="4">
    <source>
        <dbReference type="ARBA" id="ARBA00022553"/>
    </source>
</evidence>
<dbReference type="Pfam" id="PF00672">
    <property type="entry name" value="HAMP"/>
    <property type="match status" value="1"/>
</dbReference>
<feature type="transmembrane region" description="Helical" evidence="14">
    <location>
        <begin position="48"/>
        <end position="68"/>
    </location>
</feature>
<dbReference type="SMART" id="SM00304">
    <property type="entry name" value="HAMP"/>
    <property type="match status" value="1"/>
</dbReference>
<dbReference type="GO" id="GO:0005886">
    <property type="term" value="C:plasma membrane"/>
    <property type="evidence" value="ECO:0007669"/>
    <property type="project" value="TreeGrafter"/>
</dbReference>
<dbReference type="FunFam" id="1.10.287.130:FF:000001">
    <property type="entry name" value="Two-component sensor histidine kinase"/>
    <property type="match status" value="1"/>
</dbReference>
<evidence type="ECO:0000256" key="14">
    <source>
        <dbReference type="SAM" id="Phobius"/>
    </source>
</evidence>
<dbReference type="SMART" id="SM00387">
    <property type="entry name" value="HATPase_c"/>
    <property type="match status" value="1"/>
</dbReference>
<dbReference type="Pfam" id="PF00512">
    <property type="entry name" value="HisKA"/>
    <property type="match status" value="1"/>
</dbReference>
<evidence type="ECO:0000256" key="12">
    <source>
        <dbReference type="ARBA" id="ARBA00037219"/>
    </source>
</evidence>
<dbReference type="InterPro" id="IPR003594">
    <property type="entry name" value="HATPase_dom"/>
</dbReference>
<evidence type="ECO:0000256" key="10">
    <source>
        <dbReference type="ARBA" id="ARBA00023026"/>
    </source>
</evidence>
<feature type="domain" description="Histidine kinase" evidence="15">
    <location>
        <begin position="131"/>
        <end position="342"/>
    </location>
</feature>
<dbReference type="EMBL" id="AP024169">
    <property type="protein sequence ID" value="BCN28921.1"/>
    <property type="molecule type" value="Genomic_DNA"/>
</dbReference>
<comment type="function">
    <text evidence="12">Member of the two-component regulatory system HssS/HssR involved in intracellular heme homeostasis and tempering of staphylococcal virulence. HssS functions as a heme sensor histidine kinase which is autophosphorylated at a histidine residue and transfers its phosphate group to an aspartate residue of HssR. HssR/HssS activates the expression of hrtAB, an efflux pump, in response to extracellular heme, hemin, hemoglobin or blood.</text>
</comment>
<evidence type="ECO:0000256" key="9">
    <source>
        <dbReference type="ARBA" id="ARBA00023012"/>
    </source>
</evidence>
<evidence type="ECO:0000256" key="7">
    <source>
        <dbReference type="ARBA" id="ARBA00022777"/>
    </source>
</evidence>
<comment type="subcellular location">
    <subcellularLocation>
        <location evidence="2">Membrane</location>
        <topology evidence="2">Multi-pass membrane protein</topology>
    </subcellularLocation>
</comment>
<evidence type="ECO:0000259" key="15">
    <source>
        <dbReference type="PROSITE" id="PS50109"/>
    </source>
</evidence>
<feature type="transmembrane region" description="Helical" evidence="14">
    <location>
        <begin position="12"/>
        <end position="36"/>
    </location>
</feature>
<evidence type="ECO:0000256" key="1">
    <source>
        <dbReference type="ARBA" id="ARBA00000085"/>
    </source>
</evidence>
<accession>A0A7R7EHS2</accession>
<name>A0A7R7EHS2_9FIRM</name>
<evidence type="ECO:0000256" key="13">
    <source>
        <dbReference type="ARBA" id="ARBA00040841"/>
    </source>
</evidence>
<dbReference type="InterPro" id="IPR003661">
    <property type="entry name" value="HisK_dim/P_dom"/>
</dbReference>
<keyword evidence="11 14" id="KW-0472">Membrane</keyword>
<dbReference type="SUPFAM" id="SSF158472">
    <property type="entry name" value="HAMP domain-like"/>
    <property type="match status" value="1"/>
</dbReference>
<dbReference type="CDD" id="cd00082">
    <property type="entry name" value="HisKA"/>
    <property type="match status" value="1"/>
</dbReference>
<dbReference type="SUPFAM" id="SSF55874">
    <property type="entry name" value="ATPase domain of HSP90 chaperone/DNA topoisomerase II/histidine kinase"/>
    <property type="match status" value="1"/>
</dbReference>
<dbReference type="AlphaFoldDB" id="A0A7R7EHS2"/>
<dbReference type="Gene3D" id="1.10.287.130">
    <property type="match status" value="1"/>
</dbReference>
<evidence type="ECO:0000259" key="16">
    <source>
        <dbReference type="PROSITE" id="PS50885"/>
    </source>
</evidence>
<dbReference type="InterPro" id="IPR036890">
    <property type="entry name" value="HATPase_C_sf"/>
</dbReference>
<feature type="domain" description="HAMP" evidence="16">
    <location>
        <begin position="70"/>
        <end position="123"/>
    </location>
</feature>
<keyword evidence="4" id="KW-0597">Phosphoprotein</keyword>
<dbReference type="Gene3D" id="6.10.340.10">
    <property type="match status" value="1"/>
</dbReference>
<dbReference type="FunFam" id="3.30.565.10:FF:000006">
    <property type="entry name" value="Sensor histidine kinase WalK"/>
    <property type="match status" value="1"/>
</dbReference>
<dbReference type="PROSITE" id="PS50885">
    <property type="entry name" value="HAMP"/>
    <property type="match status" value="1"/>
</dbReference>
<keyword evidence="7 17" id="KW-0418">Kinase</keyword>
<evidence type="ECO:0000313" key="17">
    <source>
        <dbReference type="EMBL" id="BCN28921.1"/>
    </source>
</evidence>
<dbReference type="RefSeq" id="WP_271714224.1">
    <property type="nucleotide sequence ID" value="NZ_AP024169.1"/>
</dbReference>
<dbReference type="SUPFAM" id="SSF47384">
    <property type="entry name" value="Homodimeric domain of signal transducing histidine kinase"/>
    <property type="match status" value="1"/>
</dbReference>
<protein>
    <recommendedName>
        <fullName evidence="13">Heme sensor protein HssS</fullName>
        <ecNumber evidence="3">2.7.13.3</ecNumber>
    </recommendedName>
</protein>
<dbReference type="CDD" id="cd06225">
    <property type="entry name" value="HAMP"/>
    <property type="match status" value="1"/>
</dbReference>
<dbReference type="PROSITE" id="PS50109">
    <property type="entry name" value="HIS_KIN"/>
    <property type="match status" value="1"/>
</dbReference>
<keyword evidence="6 14" id="KW-0812">Transmembrane</keyword>
<gene>
    <name evidence="17" type="ORF">bsdtb5_02160</name>
</gene>
<dbReference type="InterPro" id="IPR050398">
    <property type="entry name" value="HssS/ArlS-like"/>
</dbReference>
<dbReference type="InterPro" id="IPR004358">
    <property type="entry name" value="Sig_transdc_His_kin-like_C"/>
</dbReference>
<dbReference type="KEGG" id="ahb:bsdtb5_02160"/>
<dbReference type="SMART" id="SM00388">
    <property type="entry name" value="HisKA"/>
    <property type="match status" value="1"/>
</dbReference>
<keyword evidence="10" id="KW-0843">Virulence</keyword>
<keyword evidence="8 14" id="KW-1133">Transmembrane helix</keyword>
<reference evidence="17 18" key="1">
    <citation type="submission" date="2020-11" db="EMBL/GenBank/DDBJ databases">
        <title>Draft genome sequencing of a Lachnospiraceae strain isolated from anoxic soil subjected to BSD treatment.</title>
        <authorList>
            <person name="Uek A."/>
            <person name="Tonouchi A."/>
        </authorList>
    </citation>
    <scope>NUCLEOTIDE SEQUENCE [LARGE SCALE GENOMIC DNA]</scope>
    <source>
        <strain evidence="17 18">TB5</strain>
    </source>
</reference>
<dbReference type="EC" id="2.7.13.3" evidence="3"/>